<feature type="region of interest" description="Disordered" evidence="1">
    <location>
        <begin position="40"/>
        <end position="85"/>
    </location>
</feature>
<dbReference type="Proteomes" id="UP000325315">
    <property type="component" value="Unassembled WGS sequence"/>
</dbReference>
<proteinExistence type="predicted"/>
<reference evidence="3" key="1">
    <citation type="journal article" date="2019" name="Plant Biotechnol. J.">
        <title>Genome sequencing of the Australian wild diploid species Gossypium australe highlights disease resistance and delayed gland morphogenesis.</title>
        <authorList>
            <person name="Cai Y."/>
            <person name="Cai X."/>
            <person name="Wang Q."/>
            <person name="Wang P."/>
            <person name="Zhang Y."/>
            <person name="Cai C."/>
            <person name="Xu Y."/>
            <person name="Wang K."/>
            <person name="Zhou Z."/>
            <person name="Wang C."/>
            <person name="Geng S."/>
            <person name="Li B."/>
            <person name="Dong Q."/>
            <person name="Hou Y."/>
            <person name="Wang H."/>
            <person name="Ai P."/>
            <person name="Liu Z."/>
            <person name="Yi F."/>
            <person name="Sun M."/>
            <person name="An G."/>
            <person name="Cheng J."/>
            <person name="Zhang Y."/>
            <person name="Shi Q."/>
            <person name="Xie Y."/>
            <person name="Shi X."/>
            <person name="Chang Y."/>
            <person name="Huang F."/>
            <person name="Chen Y."/>
            <person name="Hong S."/>
            <person name="Mi L."/>
            <person name="Sun Q."/>
            <person name="Zhang L."/>
            <person name="Zhou B."/>
            <person name="Peng R."/>
            <person name="Zhang X."/>
            <person name="Liu F."/>
        </authorList>
    </citation>
    <scope>NUCLEOTIDE SEQUENCE [LARGE SCALE GENOMIC DNA]</scope>
    <source>
        <strain evidence="3">cv. PA1801</strain>
    </source>
</reference>
<evidence type="ECO:0000313" key="2">
    <source>
        <dbReference type="EMBL" id="KAA3479724.1"/>
    </source>
</evidence>
<sequence>MSLQIKEETIVRIVAIASTHTTTDPTQLCLPYKIGSPEAHHSITSELPSKEARREQNAKKRGSLAEICKHGSKSGHIGANSRDERDRNHVIYMECYVQPRMAKPTATKHRSACNLLSKNHMHTSSSNISPPT</sequence>
<protein>
    <submittedName>
        <fullName evidence="2">Uncharacterized protein</fullName>
    </submittedName>
</protein>
<evidence type="ECO:0000256" key="1">
    <source>
        <dbReference type="SAM" id="MobiDB-lite"/>
    </source>
</evidence>
<name>A0A5B6WEL8_9ROSI</name>
<accession>A0A5B6WEL8</accession>
<dbReference type="AlphaFoldDB" id="A0A5B6WEL8"/>
<keyword evidence="3" id="KW-1185">Reference proteome</keyword>
<feature type="compositionally biased region" description="Basic and acidic residues" evidence="1">
    <location>
        <begin position="40"/>
        <end position="58"/>
    </location>
</feature>
<organism evidence="2 3">
    <name type="scientific">Gossypium australe</name>
    <dbReference type="NCBI Taxonomy" id="47621"/>
    <lineage>
        <taxon>Eukaryota</taxon>
        <taxon>Viridiplantae</taxon>
        <taxon>Streptophyta</taxon>
        <taxon>Embryophyta</taxon>
        <taxon>Tracheophyta</taxon>
        <taxon>Spermatophyta</taxon>
        <taxon>Magnoliopsida</taxon>
        <taxon>eudicotyledons</taxon>
        <taxon>Gunneridae</taxon>
        <taxon>Pentapetalae</taxon>
        <taxon>rosids</taxon>
        <taxon>malvids</taxon>
        <taxon>Malvales</taxon>
        <taxon>Malvaceae</taxon>
        <taxon>Malvoideae</taxon>
        <taxon>Gossypium</taxon>
    </lineage>
</organism>
<comment type="caution">
    <text evidence="2">The sequence shown here is derived from an EMBL/GenBank/DDBJ whole genome shotgun (WGS) entry which is preliminary data.</text>
</comment>
<gene>
    <name evidence="2" type="ORF">EPI10_020215</name>
</gene>
<evidence type="ECO:0000313" key="3">
    <source>
        <dbReference type="Proteomes" id="UP000325315"/>
    </source>
</evidence>
<dbReference type="EMBL" id="SMMG02000003">
    <property type="protein sequence ID" value="KAA3479724.1"/>
    <property type="molecule type" value="Genomic_DNA"/>
</dbReference>